<organism evidence="3">
    <name type="scientific">Nippostrongylus brasiliensis</name>
    <name type="common">Rat hookworm</name>
    <dbReference type="NCBI Taxonomy" id="27835"/>
    <lineage>
        <taxon>Eukaryota</taxon>
        <taxon>Metazoa</taxon>
        <taxon>Ecdysozoa</taxon>
        <taxon>Nematoda</taxon>
        <taxon>Chromadorea</taxon>
        <taxon>Rhabditida</taxon>
        <taxon>Rhabditina</taxon>
        <taxon>Rhabditomorpha</taxon>
        <taxon>Strongyloidea</taxon>
        <taxon>Heligmosomidae</taxon>
        <taxon>Nippostrongylus</taxon>
    </lineage>
</organism>
<dbReference type="EMBL" id="UYSL01019881">
    <property type="protein sequence ID" value="VDL70927.1"/>
    <property type="molecule type" value="Genomic_DNA"/>
</dbReference>
<sequence>MGHESAAIPSQCLYHPSLDRAGSPSVTAAFSFKPLAVFRAPDIFALKSYQVLLGEFKPLRTQLTHPSCLHIGNEDVDEKENAEHRPEHCFADVQRTNDAPLMRRNGFVHRKVVIELR</sequence>
<protein>
    <submittedName>
        <fullName evidence="1 3">Uncharacterized protein</fullName>
    </submittedName>
</protein>
<evidence type="ECO:0000313" key="3">
    <source>
        <dbReference type="WBParaSite" id="NBR_0000733701-mRNA-1"/>
    </source>
</evidence>
<dbReference type="WBParaSite" id="NBR_0000733701-mRNA-1">
    <property type="protein sequence ID" value="NBR_0000733701-mRNA-1"/>
    <property type="gene ID" value="NBR_0000733701"/>
</dbReference>
<accession>A0A0N4XWP7</accession>
<gene>
    <name evidence="1" type="ORF">NBR_LOCUS7338</name>
</gene>
<dbReference type="AlphaFoldDB" id="A0A0N4XWP7"/>
<evidence type="ECO:0000313" key="1">
    <source>
        <dbReference type="EMBL" id="VDL70927.1"/>
    </source>
</evidence>
<proteinExistence type="predicted"/>
<keyword evidence="2" id="KW-1185">Reference proteome</keyword>
<reference evidence="1 2" key="2">
    <citation type="submission" date="2018-11" db="EMBL/GenBank/DDBJ databases">
        <authorList>
            <consortium name="Pathogen Informatics"/>
        </authorList>
    </citation>
    <scope>NUCLEOTIDE SEQUENCE [LARGE SCALE GENOMIC DNA]</scope>
</reference>
<reference evidence="3" key="1">
    <citation type="submission" date="2017-02" db="UniProtKB">
        <authorList>
            <consortium name="WormBaseParasite"/>
        </authorList>
    </citation>
    <scope>IDENTIFICATION</scope>
</reference>
<name>A0A0N4XWP7_NIPBR</name>
<dbReference type="Proteomes" id="UP000271162">
    <property type="component" value="Unassembled WGS sequence"/>
</dbReference>
<evidence type="ECO:0000313" key="2">
    <source>
        <dbReference type="Proteomes" id="UP000271162"/>
    </source>
</evidence>